<dbReference type="InterPro" id="IPR011042">
    <property type="entry name" value="6-blade_b-propeller_TolB-like"/>
</dbReference>
<dbReference type="EMBL" id="CP042326">
    <property type="protein sequence ID" value="QDZ39625.1"/>
    <property type="molecule type" value="Genomic_DNA"/>
</dbReference>
<dbReference type="OrthoDB" id="459216at2"/>
<protein>
    <submittedName>
        <fullName evidence="2">Biopolymer transporter Tol</fullName>
    </submittedName>
</protein>
<dbReference type="Gene3D" id="2.120.10.30">
    <property type="entry name" value="TolB, C-terminal domain"/>
    <property type="match status" value="1"/>
</dbReference>
<comment type="similarity">
    <text evidence="1">Belongs to the TolB family.</text>
</comment>
<evidence type="ECO:0000313" key="3">
    <source>
        <dbReference type="Proteomes" id="UP000318453"/>
    </source>
</evidence>
<dbReference type="Pfam" id="PF07676">
    <property type="entry name" value="PD40"/>
    <property type="match status" value="1"/>
</dbReference>
<dbReference type="PANTHER" id="PTHR36842:SF2">
    <property type="entry name" value="SLR0505 PROTEIN"/>
    <property type="match status" value="1"/>
</dbReference>
<gene>
    <name evidence="2" type="ORF">FRE64_06590</name>
</gene>
<accession>A0A5B8NN22</accession>
<dbReference type="InterPro" id="IPR011659">
    <property type="entry name" value="WD40"/>
</dbReference>
<dbReference type="PANTHER" id="PTHR36842">
    <property type="entry name" value="PROTEIN TOLB HOMOLOG"/>
    <property type="match status" value="1"/>
</dbReference>
<dbReference type="Proteomes" id="UP000318453">
    <property type="component" value="Chromosome"/>
</dbReference>
<evidence type="ECO:0000256" key="1">
    <source>
        <dbReference type="ARBA" id="ARBA00009820"/>
    </source>
</evidence>
<dbReference type="AlphaFoldDB" id="A0A5B8NN22"/>
<reference evidence="2" key="1">
    <citation type="submission" date="2019-08" db="EMBL/GenBank/DDBJ databases">
        <title>Carotenoids and Carotenoid Binding Proteins in the Halophilic Cyanobacterium Euhalothece sp. ZM00.</title>
        <authorList>
            <person name="Cho S.M."/>
            <person name="Song J.Y."/>
            <person name="Park Y.-I."/>
        </authorList>
    </citation>
    <scope>NUCLEOTIDE SEQUENCE [LARGE SCALE GENOMIC DNA]</scope>
    <source>
        <strain evidence="2">Z-M001</strain>
    </source>
</reference>
<dbReference type="KEGG" id="enn:FRE64_06590"/>
<proteinExistence type="inferred from homology"/>
<sequence>MKMTTPMITISLIINLKYLIPSWLQGKKIRQGLSWGLGVSAMSLLAACGSPELPQGSAGINSRYNDQQPSLSGNGRYLAWVSGRNGRHQVLLYDLSQEQFMPLPGLESEDALQESPSLSLTGRYLVYLVSRDGRPAIALYDRFAEETEILTDSYPHWVRNPNISGDGRYVVFETARRGQWDVEVLDRGPNVEPDLEEGAEIYEEINQTQ</sequence>
<keyword evidence="3" id="KW-1185">Reference proteome</keyword>
<organism evidence="2 3">
    <name type="scientific">Euhalothece natronophila Z-M001</name>
    <dbReference type="NCBI Taxonomy" id="522448"/>
    <lineage>
        <taxon>Bacteria</taxon>
        <taxon>Bacillati</taxon>
        <taxon>Cyanobacteriota</taxon>
        <taxon>Cyanophyceae</taxon>
        <taxon>Oscillatoriophycideae</taxon>
        <taxon>Chroococcales</taxon>
        <taxon>Halothecacae</taxon>
        <taxon>Halothece cluster</taxon>
        <taxon>Euhalothece</taxon>
    </lineage>
</organism>
<evidence type="ECO:0000313" key="2">
    <source>
        <dbReference type="EMBL" id="QDZ39625.1"/>
    </source>
</evidence>
<name>A0A5B8NN22_9CHRO</name>
<dbReference type="SUPFAM" id="SSF82171">
    <property type="entry name" value="DPP6 N-terminal domain-like"/>
    <property type="match status" value="1"/>
</dbReference>